<evidence type="ECO:0000256" key="1">
    <source>
        <dbReference type="SAM" id="Phobius"/>
    </source>
</evidence>
<feature type="transmembrane region" description="Helical" evidence="1">
    <location>
        <begin position="50"/>
        <end position="75"/>
    </location>
</feature>
<protein>
    <submittedName>
        <fullName evidence="2">Uncharacterized protein</fullName>
    </submittedName>
</protein>
<organism evidence="2 3">
    <name type="scientific">Clonostachys rhizophaga</name>
    <dbReference type="NCBI Taxonomy" id="160324"/>
    <lineage>
        <taxon>Eukaryota</taxon>
        <taxon>Fungi</taxon>
        <taxon>Dikarya</taxon>
        <taxon>Ascomycota</taxon>
        <taxon>Pezizomycotina</taxon>
        <taxon>Sordariomycetes</taxon>
        <taxon>Hypocreomycetidae</taxon>
        <taxon>Hypocreales</taxon>
        <taxon>Bionectriaceae</taxon>
        <taxon>Clonostachys</taxon>
    </lineage>
</organism>
<dbReference type="Proteomes" id="UP000696573">
    <property type="component" value="Unassembled WGS sequence"/>
</dbReference>
<keyword evidence="3" id="KW-1185">Reference proteome</keyword>
<keyword evidence="1" id="KW-1133">Transmembrane helix</keyword>
<comment type="caution">
    <text evidence="2">The sequence shown here is derived from an EMBL/GenBank/DDBJ whole genome shotgun (WGS) entry which is preliminary data.</text>
</comment>
<keyword evidence="1" id="KW-0472">Membrane</keyword>
<reference evidence="2" key="1">
    <citation type="submission" date="2021-10" db="EMBL/GenBank/DDBJ databases">
        <authorList>
            <person name="Piombo E."/>
        </authorList>
    </citation>
    <scope>NUCLEOTIDE SEQUENCE</scope>
</reference>
<evidence type="ECO:0000313" key="2">
    <source>
        <dbReference type="EMBL" id="CAH0030887.1"/>
    </source>
</evidence>
<dbReference type="OrthoDB" id="5273647at2759"/>
<keyword evidence="1" id="KW-0812">Transmembrane</keyword>
<proteinExistence type="predicted"/>
<evidence type="ECO:0000313" key="3">
    <source>
        <dbReference type="Proteomes" id="UP000696573"/>
    </source>
</evidence>
<name>A0A9N9YSQ2_9HYPO</name>
<feature type="transmembrane region" description="Helical" evidence="1">
    <location>
        <begin position="20"/>
        <end position="38"/>
    </location>
</feature>
<sequence length="115" mass="12782">MPRPTMAYVSPGPAVQAPQWTLIAVAGCILIALFHLRLNIQKRNLLTSDILMCVTWCFAVITSAFDIKLALLGALDYDVLYTMEGYRGDPANILLIIKVGCKTNKRSVKLDVDHY</sequence>
<dbReference type="EMBL" id="CABFNQ020000741">
    <property type="protein sequence ID" value="CAH0030887.1"/>
    <property type="molecule type" value="Genomic_DNA"/>
</dbReference>
<dbReference type="AlphaFoldDB" id="A0A9N9YSQ2"/>
<dbReference type="PROSITE" id="PS51257">
    <property type="entry name" value="PROKAR_LIPOPROTEIN"/>
    <property type="match status" value="1"/>
</dbReference>
<accession>A0A9N9YSQ2</accession>
<gene>
    <name evidence="2" type="ORF">CRHIZ90672A_00009677</name>
</gene>